<keyword evidence="2" id="KW-1185">Reference proteome</keyword>
<dbReference type="KEGG" id="lao:AOX59_08845"/>
<accession>A0A0U4DTP2</accession>
<proteinExistence type="predicted"/>
<dbReference type="AlphaFoldDB" id="A0A0U4DTP2"/>
<reference evidence="1 2" key="1">
    <citation type="submission" date="2016-01" db="EMBL/GenBank/DDBJ databases">
        <title>Complete genome sequence of strain Lentibacillus amyloliquefaciens LAM0015T isolated from saline sediment.</title>
        <authorList>
            <person name="Wang J.-L."/>
            <person name="He M.-X."/>
        </authorList>
    </citation>
    <scope>NUCLEOTIDE SEQUENCE [LARGE SCALE GENOMIC DNA]</scope>
    <source>
        <strain evidence="1 2">LAM0015</strain>
    </source>
</reference>
<evidence type="ECO:0000313" key="2">
    <source>
        <dbReference type="Proteomes" id="UP000050331"/>
    </source>
</evidence>
<organism evidence="1 2">
    <name type="scientific">Lentibacillus amyloliquefaciens</name>
    <dbReference type="NCBI Taxonomy" id="1472767"/>
    <lineage>
        <taxon>Bacteria</taxon>
        <taxon>Bacillati</taxon>
        <taxon>Bacillota</taxon>
        <taxon>Bacilli</taxon>
        <taxon>Bacillales</taxon>
        <taxon>Bacillaceae</taxon>
        <taxon>Lentibacillus</taxon>
    </lineage>
</organism>
<name>A0A0U4DTP2_9BACI</name>
<dbReference type="EMBL" id="CP013862">
    <property type="protein sequence ID" value="ALX48712.1"/>
    <property type="molecule type" value="Genomic_DNA"/>
</dbReference>
<dbReference type="OrthoDB" id="2355652at2"/>
<sequence>MQTYFLTVFDQTGERLLNETFEASGNWEAKKIGQTRLDEEGYSEYTHRCVSPNAKLVLFHR</sequence>
<gene>
    <name evidence="1" type="ORF">AOX59_08845</name>
</gene>
<dbReference type="InterPro" id="IPR025544">
    <property type="entry name" value="YhzD"/>
</dbReference>
<protein>
    <recommendedName>
        <fullName evidence="3">YhzD-like protein</fullName>
    </recommendedName>
</protein>
<evidence type="ECO:0000313" key="1">
    <source>
        <dbReference type="EMBL" id="ALX48712.1"/>
    </source>
</evidence>
<dbReference type="STRING" id="1472767.AOX59_08845"/>
<dbReference type="Proteomes" id="UP000050331">
    <property type="component" value="Chromosome"/>
</dbReference>
<dbReference type="RefSeq" id="WP_068444807.1">
    <property type="nucleotide sequence ID" value="NZ_CP013862.1"/>
</dbReference>
<dbReference type="Pfam" id="PF14120">
    <property type="entry name" value="YhzD"/>
    <property type="match status" value="1"/>
</dbReference>
<evidence type="ECO:0008006" key="3">
    <source>
        <dbReference type="Google" id="ProtNLM"/>
    </source>
</evidence>